<dbReference type="PROSITE" id="PS51077">
    <property type="entry name" value="HTH_ICLR"/>
    <property type="match status" value="1"/>
</dbReference>
<dbReference type="InterPro" id="IPR014757">
    <property type="entry name" value="Tscrpt_reg_IclR_C"/>
</dbReference>
<dbReference type="PANTHER" id="PTHR30136:SF35">
    <property type="entry name" value="HTH-TYPE TRANSCRIPTIONAL REGULATOR RV1719"/>
    <property type="match status" value="1"/>
</dbReference>
<feature type="domain" description="IclR-ED" evidence="5">
    <location>
        <begin position="89"/>
        <end position="270"/>
    </location>
</feature>
<gene>
    <name evidence="6" type="ORF">AB2B41_12525</name>
</gene>
<dbReference type="Pfam" id="PF09339">
    <property type="entry name" value="HTH_IclR"/>
    <property type="match status" value="1"/>
</dbReference>
<proteinExistence type="predicted"/>
<dbReference type="InterPro" id="IPR036388">
    <property type="entry name" value="WH-like_DNA-bd_sf"/>
</dbReference>
<dbReference type="Gene3D" id="1.10.10.10">
    <property type="entry name" value="Winged helix-like DNA-binding domain superfamily/Winged helix DNA-binding domain"/>
    <property type="match status" value="1"/>
</dbReference>
<reference evidence="6 7" key="1">
    <citation type="submission" date="2024-07" db="EMBL/GenBank/DDBJ databases">
        <title>Marimonas sp.nov., isolated from tidal-flat sediment.</title>
        <authorList>
            <person name="Jayan J.N."/>
            <person name="Lee S.S."/>
        </authorList>
    </citation>
    <scope>NUCLEOTIDE SEQUENCE [LARGE SCALE GENOMIC DNA]</scope>
    <source>
        <strain evidence="6 7">MJW-29</strain>
    </source>
</reference>
<evidence type="ECO:0000256" key="2">
    <source>
        <dbReference type="ARBA" id="ARBA00023125"/>
    </source>
</evidence>
<dbReference type="InterPro" id="IPR036390">
    <property type="entry name" value="WH_DNA-bd_sf"/>
</dbReference>
<protein>
    <submittedName>
        <fullName evidence="6">IclR family transcriptional regulator</fullName>
    </submittedName>
</protein>
<keyword evidence="3" id="KW-0804">Transcription</keyword>
<dbReference type="SMART" id="SM00346">
    <property type="entry name" value="HTH_ICLR"/>
    <property type="match status" value="1"/>
</dbReference>
<dbReference type="PROSITE" id="PS51078">
    <property type="entry name" value="ICLR_ED"/>
    <property type="match status" value="1"/>
</dbReference>
<dbReference type="SUPFAM" id="SSF46785">
    <property type="entry name" value="Winged helix' DNA-binding domain"/>
    <property type="match status" value="1"/>
</dbReference>
<dbReference type="SUPFAM" id="SSF55781">
    <property type="entry name" value="GAF domain-like"/>
    <property type="match status" value="1"/>
</dbReference>
<name>A0ABV3RPC5_9RHOB</name>
<accession>A0ABV3RPC5</accession>
<dbReference type="InterPro" id="IPR005471">
    <property type="entry name" value="Tscrpt_reg_IclR_N"/>
</dbReference>
<sequence length="270" mass="30029">MPRNTIRAESGVRDLTDAERADPLFVQSVERAMKVLSAFHETERPLSLSDISERIKVDRSAVQRMVHTLRALGYLRRDANGQGIVPGLRLLDHTLDMLRLDPLVRRATPVLQELRGSVKERVDLSLFDDLRVIYAVRLQTKRQTFNTTLVGHSVPTFCSSGGWAILSRLPEDQARDILERSDRRPFTPHTLGTPDEILEQVRTARAEGYALACNQILIGEIAAGFPVMDADGRPVAAIHVAGSLSEWSADEFISFVVPHAEAAARAISLY</sequence>
<dbReference type="EMBL" id="JBFNXX010000008">
    <property type="protein sequence ID" value="MEW9920433.1"/>
    <property type="molecule type" value="Genomic_DNA"/>
</dbReference>
<evidence type="ECO:0000259" key="4">
    <source>
        <dbReference type="PROSITE" id="PS51077"/>
    </source>
</evidence>
<comment type="caution">
    <text evidence="6">The sequence shown here is derived from an EMBL/GenBank/DDBJ whole genome shotgun (WGS) entry which is preliminary data.</text>
</comment>
<dbReference type="InterPro" id="IPR050707">
    <property type="entry name" value="HTH_MetabolicPath_Reg"/>
</dbReference>
<evidence type="ECO:0000256" key="1">
    <source>
        <dbReference type="ARBA" id="ARBA00023015"/>
    </source>
</evidence>
<dbReference type="PANTHER" id="PTHR30136">
    <property type="entry name" value="HELIX-TURN-HELIX TRANSCRIPTIONAL REGULATOR, ICLR FAMILY"/>
    <property type="match status" value="1"/>
</dbReference>
<dbReference type="Pfam" id="PF01614">
    <property type="entry name" value="IclR_C"/>
    <property type="match status" value="1"/>
</dbReference>
<evidence type="ECO:0000256" key="3">
    <source>
        <dbReference type="ARBA" id="ARBA00023163"/>
    </source>
</evidence>
<evidence type="ECO:0000313" key="7">
    <source>
        <dbReference type="Proteomes" id="UP001556098"/>
    </source>
</evidence>
<keyword evidence="1" id="KW-0805">Transcription regulation</keyword>
<evidence type="ECO:0000259" key="5">
    <source>
        <dbReference type="PROSITE" id="PS51078"/>
    </source>
</evidence>
<evidence type="ECO:0000313" key="6">
    <source>
        <dbReference type="EMBL" id="MEW9920433.1"/>
    </source>
</evidence>
<dbReference type="InterPro" id="IPR029016">
    <property type="entry name" value="GAF-like_dom_sf"/>
</dbReference>
<dbReference type="Proteomes" id="UP001556098">
    <property type="component" value="Unassembled WGS sequence"/>
</dbReference>
<dbReference type="Gene3D" id="3.30.450.40">
    <property type="match status" value="1"/>
</dbReference>
<feature type="domain" description="HTH iclR-type" evidence="4">
    <location>
        <begin position="26"/>
        <end position="88"/>
    </location>
</feature>
<dbReference type="RefSeq" id="WP_367878134.1">
    <property type="nucleotide sequence ID" value="NZ_JBFNXX010000008.1"/>
</dbReference>
<keyword evidence="2" id="KW-0238">DNA-binding</keyword>
<keyword evidence="7" id="KW-1185">Reference proteome</keyword>
<organism evidence="6 7">
    <name type="scientific">Sulfitobacter sediminis</name>
    <dbReference type="NCBI Taxonomy" id="3234186"/>
    <lineage>
        <taxon>Bacteria</taxon>
        <taxon>Pseudomonadati</taxon>
        <taxon>Pseudomonadota</taxon>
        <taxon>Alphaproteobacteria</taxon>
        <taxon>Rhodobacterales</taxon>
        <taxon>Roseobacteraceae</taxon>
        <taxon>Sulfitobacter</taxon>
    </lineage>
</organism>